<protein>
    <submittedName>
        <fullName evidence="2">EGF-like domain-containing protein</fullName>
    </submittedName>
</protein>
<proteinExistence type="predicted"/>
<name>A0AC35FVV4_9BILA</name>
<sequence length="151" mass="17332">MNLSRTLLILFVTVFFSLIFADTTHHHHGHRKLRRHVCLNGRELTDGKCQCNYNYTGENCERAMHCLGKSRSSNGSCIDCKEHYYDVYLFYNSKMVKAMGPFGALTIIPLLLIYYGCESKAQKRQVKRIGDMMSDQNVNVDSEAVKNLLDD</sequence>
<reference evidence="2" key="1">
    <citation type="submission" date="2022-11" db="UniProtKB">
        <authorList>
            <consortium name="WormBaseParasite"/>
        </authorList>
    </citation>
    <scope>IDENTIFICATION</scope>
</reference>
<dbReference type="WBParaSite" id="PS1159_v2.g21461.t1">
    <property type="protein sequence ID" value="PS1159_v2.g21461.t1"/>
    <property type="gene ID" value="PS1159_v2.g21461"/>
</dbReference>
<organism evidence="1 2">
    <name type="scientific">Panagrolaimus sp. PS1159</name>
    <dbReference type="NCBI Taxonomy" id="55785"/>
    <lineage>
        <taxon>Eukaryota</taxon>
        <taxon>Metazoa</taxon>
        <taxon>Ecdysozoa</taxon>
        <taxon>Nematoda</taxon>
        <taxon>Chromadorea</taxon>
        <taxon>Rhabditida</taxon>
        <taxon>Tylenchina</taxon>
        <taxon>Panagrolaimomorpha</taxon>
        <taxon>Panagrolaimoidea</taxon>
        <taxon>Panagrolaimidae</taxon>
        <taxon>Panagrolaimus</taxon>
    </lineage>
</organism>
<evidence type="ECO:0000313" key="1">
    <source>
        <dbReference type="Proteomes" id="UP000887580"/>
    </source>
</evidence>
<accession>A0AC35FVV4</accession>
<evidence type="ECO:0000313" key="2">
    <source>
        <dbReference type="WBParaSite" id="PS1159_v2.g21461.t1"/>
    </source>
</evidence>
<dbReference type="Proteomes" id="UP000887580">
    <property type="component" value="Unplaced"/>
</dbReference>